<evidence type="ECO:0000259" key="5">
    <source>
        <dbReference type="PROSITE" id="PS50977"/>
    </source>
</evidence>
<protein>
    <submittedName>
        <fullName evidence="6">TetR family transcriptional regulator</fullName>
    </submittedName>
</protein>
<accession>A0ABQ4CUH8</accession>
<evidence type="ECO:0000313" key="6">
    <source>
        <dbReference type="EMBL" id="GIF74929.1"/>
    </source>
</evidence>
<feature type="DNA-binding region" description="H-T-H motif" evidence="4">
    <location>
        <begin position="40"/>
        <end position="59"/>
    </location>
</feature>
<evidence type="ECO:0000313" key="7">
    <source>
        <dbReference type="Proteomes" id="UP000604117"/>
    </source>
</evidence>
<evidence type="ECO:0000256" key="3">
    <source>
        <dbReference type="ARBA" id="ARBA00023163"/>
    </source>
</evidence>
<dbReference type="PANTHER" id="PTHR30055">
    <property type="entry name" value="HTH-TYPE TRANSCRIPTIONAL REGULATOR RUTR"/>
    <property type="match status" value="1"/>
</dbReference>
<dbReference type="SUPFAM" id="SSF46689">
    <property type="entry name" value="Homeodomain-like"/>
    <property type="match status" value="1"/>
</dbReference>
<proteinExistence type="predicted"/>
<sequence>MTGVKGRAPNRRTVKARETRTRMLDAARRLFVEQGYGATTLADVAAAAGVAVQTIYFTFGNKRSLFKEMVDVTIAGDEEPVATVDRDWFRAGIEAPTAQAHLRAHVAGTTVVLDRVAPIIKTVESAGATDPEIAGLWPDADPRYTVATAAARSLVGKPGGRPGVSATDAADLLYGVLSPELYLLLVRDRGWSPARFERWAFDTLRPQLCGEKEEHHDDD</sequence>
<keyword evidence="7" id="KW-1185">Reference proteome</keyword>
<dbReference type="InterPro" id="IPR001647">
    <property type="entry name" value="HTH_TetR"/>
</dbReference>
<name>A0ABQ4CUH8_9ACTN</name>
<keyword evidence="2 4" id="KW-0238">DNA-binding</keyword>
<keyword evidence="1" id="KW-0805">Transcription regulation</keyword>
<evidence type="ECO:0000256" key="2">
    <source>
        <dbReference type="ARBA" id="ARBA00023125"/>
    </source>
</evidence>
<evidence type="ECO:0000256" key="1">
    <source>
        <dbReference type="ARBA" id="ARBA00023015"/>
    </source>
</evidence>
<dbReference type="Proteomes" id="UP000604117">
    <property type="component" value="Unassembled WGS sequence"/>
</dbReference>
<dbReference type="Gene3D" id="1.10.357.10">
    <property type="entry name" value="Tetracycline Repressor, domain 2"/>
    <property type="match status" value="1"/>
</dbReference>
<reference evidence="6 7" key="1">
    <citation type="submission" date="2021-01" db="EMBL/GenBank/DDBJ databases">
        <title>Whole genome shotgun sequence of Asanoa siamensis NBRC 107932.</title>
        <authorList>
            <person name="Komaki H."/>
            <person name="Tamura T."/>
        </authorList>
    </citation>
    <scope>NUCLEOTIDE SEQUENCE [LARGE SCALE GENOMIC DNA]</scope>
    <source>
        <strain evidence="6 7">NBRC 107932</strain>
    </source>
</reference>
<dbReference type="InterPro" id="IPR009057">
    <property type="entry name" value="Homeodomain-like_sf"/>
</dbReference>
<gene>
    <name evidence="6" type="ORF">Asi02nite_44470</name>
</gene>
<feature type="domain" description="HTH tetR-type" evidence="5">
    <location>
        <begin position="17"/>
        <end position="77"/>
    </location>
</feature>
<comment type="caution">
    <text evidence="6">The sequence shown here is derived from an EMBL/GenBank/DDBJ whole genome shotgun (WGS) entry which is preliminary data.</text>
</comment>
<dbReference type="Pfam" id="PF00440">
    <property type="entry name" value="TetR_N"/>
    <property type="match status" value="1"/>
</dbReference>
<keyword evidence="3" id="KW-0804">Transcription</keyword>
<dbReference type="PANTHER" id="PTHR30055:SF234">
    <property type="entry name" value="HTH-TYPE TRANSCRIPTIONAL REGULATOR BETI"/>
    <property type="match status" value="1"/>
</dbReference>
<dbReference type="EMBL" id="BONE01000036">
    <property type="protein sequence ID" value="GIF74929.1"/>
    <property type="molecule type" value="Genomic_DNA"/>
</dbReference>
<organism evidence="6 7">
    <name type="scientific">Asanoa siamensis</name>
    <dbReference type="NCBI Taxonomy" id="926357"/>
    <lineage>
        <taxon>Bacteria</taxon>
        <taxon>Bacillati</taxon>
        <taxon>Actinomycetota</taxon>
        <taxon>Actinomycetes</taxon>
        <taxon>Micromonosporales</taxon>
        <taxon>Micromonosporaceae</taxon>
        <taxon>Asanoa</taxon>
    </lineage>
</organism>
<dbReference type="RefSeq" id="WP_239126924.1">
    <property type="nucleotide sequence ID" value="NZ_BONE01000036.1"/>
</dbReference>
<evidence type="ECO:0000256" key="4">
    <source>
        <dbReference type="PROSITE-ProRule" id="PRU00335"/>
    </source>
</evidence>
<dbReference type="PRINTS" id="PR00455">
    <property type="entry name" value="HTHTETR"/>
</dbReference>
<dbReference type="PROSITE" id="PS50977">
    <property type="entry name" value="HTH_TETR_2"/>
    <property type="match status" value="1"/>
</dbReference>
<dbReference type="InterPro" id="IPR050109">
    <property type="entry name" value="HTH-type_TetR-like_transc_reg"/>
</dbReference>